<dbReference type="Proteomes" id="UP000011116">
    <property type="component" value="Chromosome 1H"/>
</dbReference>
<protein>
    <recommendedName>
        <fullName evidence="14">Leucine-rich repeat-containing N-terminal plant-type domain-containing protein</fullName>
    </recommendedName>
</protein>
<dbReference type="Gene3D" id="3.80.10.10">
    <property type="entry name" value="Ribonuclease Inhibitor"/>
    <property type="match status" value="1"/>
</dbReference>
<evidence type="ECO:0000313" key="16">
    <source>
        <dbReference type="Proteomes" id="UP000011116"/>
    </source>
</evidence>
<proteinExistence type="predicted"/>
<keyword evidence="3" id="KW-0812">Transmembrane</keyword>
<keyword evidence="11" id="KW-0325">Glycoprotein</keyword>
<evidence type="ECO:0000256" key="8">
    <source>
        <dbReference type="ARBA" id="ARBA00022989"/>
    </source>
</evidence>
<dbReference type="GO" id="GO:0005524">
    <property type="term" value="F:ATP binding"/>
    <property type="evidence" value="ECO:0007669"/>
    <property type="project" value="UniProtKB-KW"/>
</dbReference>
<evidence type="ECO:0000256" key="6">
    <source>
        <dbReference type="ARBA" id="ARBA00022741"/>
    </source>
</evidence>
<keyword evidence="9" id="KW-0472">Membrane</keyword>
<keyword evidence="6" id="KW-0547">Nucleotide-binding</keyword>
<feature type="signal peptide" evidence="13">
    <location>
        <begin position="1"/>
        <end position="31"/>
    </location>
</feature>
<evidence type="ECO:0000256" key="13">
    <source>
        <dbReference type="SAM" id="SignalP"/>
    </source>
</evidence>
<dbReference type="Pfam" id="PF08263">
    <property type="entry name" value="LRRNT_2"/>
    <property type="match status" value="1"/>
</dbReference>
<keyword evidence="10" id="KW-0675">Receptor</keyword>
<name>A0A8I6X4X8_HORVV</name>
<organism evidence="15 16">
    <name type="scientific">Hordeum vulgare subsp. vulgare</name>
    <name type="common">Domesticated barley</name>
    <dbReference type="NCBI Taxonomy" id="112509"/>
    <lineage>
        <taxon>Eukaryota</taxon>
        <taxon>Viridiplantae</taxon>
        <taxon>Streptophyta</taxon>
        <taxon>Embryophyta</taxon>
        <taxon>Tracheophyta</taxon>
        <taxon>Spermatophyta</taxon>
        <taxon>Magnoliopsida</taxon>
        <taxon>Liliopsida</taxon>
        <taxon>Poales</taxon>
        <taxon>Poaceae</taxon>
        <taxon>BOP clade</taxon>
        <taxon>Pooideae</taxon>
        <taxon>Triticodae</taxon>
        <taxon>Triticeae</taxon>
        <taxon>Hordeinae</taxon>
        <taxon>Hordeum</taxon>
    </lineage>
</organism>
<comment type="subcellular location">
    <subcellularLocation>
        <location evidence="1">Membrane</location>
        <topology evidence="1">Single-pass type I membrane protein</topology>
    </subcellularLocation>
</comment>
<keyword evidence="16" id="KW-1185">Reference proteome</keyword>
<feature type="region of interest" description="Disordered" evidence="12">
    <location>
        <begin position="192"/>
        <end position="213"/>
    </location>
</feature>
<reference evidence="15" key="2">
    <citation type="submission" date="2020-10" db="EMBL/GenBank/DDBJ databases">
        <authorList>
            <person name="Scholz U."/>
            <person name="Mascher M."/>
            <person name="Fiebig A."/>
        </authorList>
    </citation>
    <scope>NUCLEOTIDE SEQUENCE [LARGE SCALE GENOMIC DNA]</scope>
    <source>
        <strain evidence="15">cv. Morex</strain>
    </source>
</reference>
<dbReference type="AlphaFoldDB" id="A0A8I6X4X8"/>
<evidence type="ECO:0000256" key="3">
    <source>
        <dbReference type="ARBA" id="ARBA00022692"/>
    </source>
</evidence>
<dbReference type="PANTHER" id="PTHR47988">
    <property type="entry name" value="SOMATIC EMBRYOGENESIS RECEPTOR KINASE 1"/>
    <property type="match status" value="1"/>
</dbReference>
<keyword evidence="4 13" id="KW-0732">Signal</keyword>
<reference evidence="16" key="1">
    <citation type="journal article" date="2012" name="Nature">
        <title>A physical, genetic and functional sequence assembly of the barley genome.</title>
        <authorList>
            <consortium name="The International Barley Genome Sequencing Consortium"/>
            <person name="Mayer K.F."/>
            <person name="Waugh R."/>
            <person name="Brown J.W."/>
            <person name="Schulman A."/>
            <person name="Langridge P."/>
            <person name="Platzer M."/>
            <person name="Fincher G.B."/>
            <person name="Muehlbauer G.J."/>
            <person name="Sato K."/>
            <person name="Close T.J."/>
            <person name="Wise R.P."/>
            <person name="Stein N."/>
        </authorList>
    </citation>
    <scope>NUCLEOTIDE SEQUENCE [LARGE SCALE GENOMIC DNA]</scope>
    <source>
        <strain evidence="16">cv. Morex</strain>
    </source>
</reference>
<feature type="chain" id="PRO_5035306868" description="Leucine-rich repeat-containing N-terminal plant-type domain-containing protein" evidence="13">
    <location>
        <begin position="32"/>
        <end position="213"/>
    </location>
</feature>
<keyword evidence="5" id="KW-0677">Repeat</keyword>
<evidence type="ECO:0000256" key="12">
    <source>
        <dbReference type="SAM" id="MobiDB-lite"/>
    </source>
</evidence>
<evidence type="ECO:0000256" key="1">
    <source>
        <dbReference type="ARBA" id="ARBA00004479"/>
    </source>
</evidence>
<evidence type="ECO:0000256" key="10">
    <source>
        <dbReference type="ARBA" id="ARBA00023170"/>
    </source>
</evidence>
<dbReference type="GO" id="GO:0016020">
    <property type="term" value="C:membrane"/>
    <property type="evidence" value="ECO:0007669"/>
    <property type="project" value="UniProtKB-SubCell"/>
</dbReference>
<gene>
    <name evidence="15" type="primary">LOC123413626</name>
</gene>
<dbReference type="SMR" id="A0A8I6X4X8"/>
<dbReference type="KEGG" id="hvg:123413626"/>
<dbReference type="RefSeq" id="XP_044962498.1">
    <property type="nucleotide sequence ID" value="XM_045106563.1"/>
</dbReference>
<dbReference type="EnsemblPlants" id="HORVU.MOREX.r3.1HG0069720.1">
    <property type="protein sequence ID" value="HORVU.MOREX.r3.1HG0069720.1"/>
    <property type="gene ID" value="HORVU.MOREX.r3.1HG0069720"/>
</dbReference>
<sequence length="213" mass="22810">MAPTAAGARVPLAVTVFVAVVSSMLLAPAAADLDGDRDALMAMRSGLQDPDDALYTWTPELNTCDWSYVTCDGQANRVTEIKIGHKNLSGPLPPELGKMDQLKKLWISWTNIQGTIPEELGDLENLKSLHLHNNTLSGQIPASLGKLKSLEQLHLQQNRLTGPIPSELAGLPDQMSVDLSSNDLCGPIPTHGPFNNIHPPNGLADNPRLGGNC</sequence>
<evidence type="ECO:0000256" key="7">
    <source>
        <dbReference type="ARBA" id="ARBA00022840"/>
    </source>
</evidence>
<dbReference type="InterPro" id="IPR013210">
    <property type="entry name" value="LRR_N_plant-typ"/>
</dbReference>
<evidence type="ECO:0000256" key="5">
    <source>
        <dbReference type="ARBA" id="ARBA00022737"/>
    </source>
</evidence>
<keyword evidence="2" id="KW-0433">Leucine-rich repeat</keyword>
<evidence type="ECO:0000259" key="14">
    <source>
        <dbReference type="Pfam" id="PF08263"/>
    </source>
</evidence>
<evidence type="ECO:0000313" key="15">
    <source>
        <dbReference type="EnsemblPlants" id="HORVU.MOREX.r3.1HG0069720.1"/>
    </source>
</evidence>
<keyword evidence="8" id="KW-1133">Transmembrane helix</keyword>
<dbReference type="SUPFAM" id="SSF52058">
    <property type="entry name" value="L domain-like"/>
    <property type="match status" value="1"/>
</dbReference>
<dbReference type="FunFam" id="3.80.10.10:FF:000101">
    <property type="entry name" value="LRR receptor-like serine/threonine-protein kinase ERECTA"/>
    <property type="match status" value="1"/>
</dbReference>
<evidence type="ECO:0000256" key="4">
    <source>
        <dbReference type="ARBA" id="ARBA00022729"/>
    </source>
</evidence>
<reference evidence="15" key="3">
    <citation type="submission" date="2022-01" db="UniProtKB">
        <authorList>
            <consortium name="EnsemblPlants"/>
        </authorList>
    </citation>
    <scope>IDENTIFICATION</scope>
    <source>
        <strain evidence="15">subsp. vulgare</strain>
    </source>
</reference>
<dbReference type="GeneID" id="123413626"/>
<dbReference type="InterPro" id="IPR001611">
    <property type="entry name" value="Leu-rich_rpt"/>
</dbReference>
<dbReference type="Gramene" id="HORVU.MOREX.r3.1HG0069720.1">
    <property type="protein sequence ID" value="HORVU.MOREX.r3.1HG0069720.1"/>
    <property type="gene ID" value="HORVU.MOREX.r3.1HG0069720"/>
</dbReference>
<evidence type="ECO:0000256" key="11">
    <source>
        <dbReference type="ARBA" id="ARBA00023180"/>
    </source>
</evidence>
<feature type="domain" description="Leucine-rich repeat-containing N-terminal plant-type" evidence="14">
    <location>
        <begin position="34"/>
        <end position="72"/>
    </location>
</feature>
<dbReference type="OrthoDB" id="638990at2759"/>
<evidence type="ECO:0000256" key="2">
    <source>
        <dbReference type="ARBA" id="ARBA00022614"/>
    </source>
</evidence>
<dbReference type="Pfam" id="PF13855">
    <property type="entry name" value="LRR_8"/>
    <property type="match status" value="1"/>
</dbReference>
<accession>A0A8I6X4X8</accession>
<dbReference type="InterPro" id="IPR032675">
    <property type="entry name" value="LRR_dom_sf"/>
</dbReference>
<dbReference type="Gramene" id="HORVU.MOREX.r2.1HG0056050.1">
    <property type="protein sequence ID" value="HORVU.MOREX.r2.1HG0056050.1"/>
    <property type="gene ID" value="HORVU.MOREX.r2.1HG0056050"/>
</dbReference>
<evidence type="ECO:0000256" key="9">
    <source>
        <dbReference type="ARBA" id="ARBA00023136"/>
    </source>
</evidence>
<keyword evidence="7" id="KW-0067">ATP-binding</keyword>